<dbReference type="Proteomes" id="UP000298213">
    <property type="component" value="Unassembled WGS sequence"/>
</dbReference>
<dbReference type="InterPro" id="IPR052948">
    <property type="entry name" value="Low_temp-induced_all0457"/>
</dbReference>
<proteinExistence type="predicted"/>
<feature type="region of interest" description="Disordered" evidence="1">
    <location>
        <begin position="35"/>
        <end position="55"/>
    </location>
</feature>
<protein>
    <recommendedName>
        <fullName evidence="4">DUF1269 domain-containing protein</fullName>
    </recommendedName>
</protein>
<sequence>MNQSIVSAVFDNRLEAERAVEDLRRAGVRDSALSIIGQHEGKTTTTDGAGEHHGDGTGGLVKGALGGAGVGALLGIAALAIPGVGPLAAAGAIAASAVPEGAAVGAALGATAGGLSGLLSRHGVSDEDAHYYESRINQGGTFVSVDARDAGIDAEMAREILYRHGGHNASRARTTATL</sequence>
<reference evidence="2 3" key="1">
    <citation type="submission" date="2019-03" db="EMBL/GenBank/DDBJ databases">
        <title>Genome sequence of Sphingomonas sp. 17J27-24.</title>
        <authorList>
            <person name="Kim M."/>
            <person name="Maeng S."/>
            <person name="Sathiyaraj S."/>
        </authorList>
    </citation>
    <scope>NUCLEOTIDE SEQUENCE [LARGE SCALE GENOMIC DNA]</scope>
    <source>
        <strain evidence="2 3">17J27-24</strain>
    </source>
</reference>
<evidence type="ECO:0000313" key="3">
    <source>
        <dbReference type="Proteomes" id="UP000298213"/>
    </source>
</evidence>
<keyword evidence="3" id="KW-1185">Reference proteome</keyword>
<dbReference type="PANTHER" id="PTHR36109:SF2">
    <property type="entry name" value="MEMBRANE PROTEIN"/>
    <property type="match status" value="1"/>
</dbReference>
<evidence type="ECO:0008006" key="4">
    <source>
        <dbReference type="Google" id="ProtNLM"/>
    </source>
</evidence>
<dbReference type="EMBL" id="SPDV01000068">
    <property type="protein sequence ID" value="TFI56590.1"/>
    <property type="molecule type" value="Genomic_DNA"/>
</dbReference>
<organism evidence="2 3">
    <name type="scientific">Sphingomonas parva</name>
    <dbReference type="NCBI Taxonomy" id="2555898"/>
    <lineage>
        <taxon>Bacteria</taxon>
        <taxon>Pseudomonadati</taxon>
        <taxon>Pseudomonadota</taxon>
        <taxon>Alphaproteobacteria</taxon>
        <taxon>Sphingomonadales</taxon>
        <taxon>Sphingomonadaceae</taxon>
        <taxon>Sphingomonas</taxon>
    </lineage>
</organism>
<gene>
    <name evidence="2" type="ORF">E2493_19495</name>
</gene>
<comment type="caution">
    <text evidence="2">The sequence shown here is derived from an EMBL/GenBank/DDBJ whole genome shotgun (WGS) entry which is preliminary data.</text>
</comment>
<evidence type="ECO:0000256" key="1">
    <source>
        <dbReference type="SAM" id="MobiDB-lite"/>
    </source>
</evidence>
<dbReference type="OrthoDB" id="7391373at2"/>
<dbReference type="RefSeq" id="WP_135090225.1">
    <property type="nucleotide sequence ID" value="NZ_SPDV01000068.1"/>
</dbReference>
<evidence type="ECO:0000313" key="2">
    <source>
        <dbReference type="EMBL" id="TFI56590.1"/>
    </source>
</evidence>
<accession>A0A4Y8ZKP5</accession>
<name>A0A4Y8ZKP5_9SPHN</name>
<dbReference type="AlphaFoldDB" id="A0A4Y8ZKP5"/>
<dbReference type="PANTHER" id="PTHR36109">
    <property type="entry name" value="MEMBRANE PROTEIN-RELATED"/>
    <property type="match status" value="1"/>
</dbReference>